<dbReference type="Pfam" id="PF08713">
    <property type="entry name" value="DNA_alkylation"/>
    <property type="match status" value="1"/>
</dbReference>
<dbReference type="AlphaFoldDB" id="A0A1H7NDT2"/>
<sequence>MAESLKTFFDTRVVRRIASMLRAAHPAFPERRFITEATQGLDALELMDRARHIMRAMHQALPADFEQASRILVDSLGPEQEQYTEGQGMAVFLYLPHVLYAARHGLEHFEPAMRLQYELTKRFTSEFSLRAYLERYPERTLERLRQWAVDPNVHVRRLVSEGTRPRLPWAPRLRVFQEDPRPLLGLLELLKDDPELYVRRSVANHLNDIGKDHPELLVDTCERWFQGASPERQWLIRHALRSAVKRGSARAMGLMGFEGPAQLEVTATFTPQRVRVGQSVQVTLRIANRSESRQKALIDFAVHFVKARGTSRPKVFKGGKVDLTPGASLFLEKKVSLQDLTTRQHYPGEHRVEALINGLATPVGSFTVSPA</sequence>
<dbReference type="SUPFAM" id="SSF48371">
    <property type="entry name" value="ARM repeat"/>
    <property type="match status" value="1"/>
</dbReference>
<dbReference type="Gene3D" id="1.25.40.290">
    <property type="entry name" value="ARM repeat domains"/>
    <property type="match status" value="1"/>
</dbReference>
<keyword evidence="2" id="KW-1185">Reference proteome</keyword>
<evidence type="ECO:0000313" key="1">
    <source>
        <dbReference type="EMBL" id="SEL21087.1"/>
    </source>
</evidence>
<dbReference type="InterPro" id="IPR014825">
    <property type="entry name" value="DNA_alkylation"/>
</dbReference>
<gene>
    <name evidence="1" type="ORF">SAMN05444354_104287</name>
</gene>
<proteinExistence type="predicted"/>
<name>A0A1H7NDT2_STIAU</name>
<dbReference type="InterPro" id="IPR016024">
    <property type="entry name" value="ARM-type_fold"/>
</dbReference>
<organism evidence="1 2">
    <name type="scientific">Stigmatella aurantiaca</name>
    <dbReference type="NCBI Taxonomy" id="41"/>
    <lineage>
        <taxon>Bacteria</taxon>
        <taxon>Pseudomonadati</taxon>
        <taxon>Myxococcota</taxon>
        <taxon>Myxococcia</taxon>
        <taxon>Myxococcales</taxon>
        <taxon>Cystobacterineae</taxon>
        <taxon>Archangiaceae</taxon>
        <taxon>Stigmatella</taxon>
    </lineage>
</organism>
<protein>
    <submittedName>
        <fullName evidence="1">3-methyladenine DNA glycosylase AlkC</fullName>
    </submittedName>
</protein>
<dbReference type="Proteomes" id="UP000182719">
    <property type="component" value="Unassembled WGS sequence"/>
</dbReference>
<dbReference type="OrthoDB" id="9797162at2"/>
<dbReference type="EMBL" id="FOAP01000004">
    <property type="protein sequence ID" value="SEL21087.1"/>
    <property type="molecule type" value="Genomic_DNA"/>
</dbReference>
<accession>A0A1H7NDT2</accession>
<reference evidence="2" key="1">
    <citation type="submission" date="2016-10" db="EMBL/GenBank/DDBJ databases">
        <authorList>
            <person name="Varghese N."/>
            <person name="Submissions S."/>
        </authorList>
    </citation>
    <scope>NUCLEOTIDE SEQUENCE [LARGE SCALE GENOMIC DNA]</scope>
    <source>
        <strain evidence="2">DSM 17044</strain>
    </source>
</reference>
<evidence type="ECO:0000313" key="2">
    <source>
        <dbReference type="Proteomes" id="UP000182719"/>
    </source>
</evidence>